<comment type="caution">
    <text evidence="1">The sequence shown here is derived from an EMBL/GenBank/DDBJ whole genome shotgun (WGS) entry which is preliminary data.</text>
</comment>
<evidence type="ECO:0000313" key="1">
    <source>
        <dbReference type="EMBL" id="OQD42526.1"/>
    </source>
</evidence>
<organism evidence="1 2">
    <name type="scientific">Croceivirga radicis</name>
    <dbReference type="NCBI Taxonomy" id="1929488"/>
    <lineage>
        <taxon>Bacteria</taxon>
        <taxon>Pseudomonadati</taxon>
        <taxon>Bacteroidota</taxon>
        <taxon>Flavobacteriia</taxon>
        <taxon>Flavobacteriales</taxon>
        <taxon>Flavobacteriaceae</taxon>
        <taxon>Croceivirga</taxon>
    </lineage>
</organism>
<proteinExistence type="predicted"/>
<dbReference type="InterPro" id="IPR055151">
    <property type="entry name" value="GH113"/>
</dbReference>
<evidence type="ECO:0000313" key="2">
    <source>
        <dbReference type="Proteomes" id="UP000191680"/>
    </source>
</evidence>
<dbReference type="AlphaFoldDB" id="A0A1V6LRD7"/>
<dbReference type="PROSITE" id="PS51257">
    <property type="entry name" value="PROKAR_LIPOPROTEIN"/>
    <property type="match status" value="1"/>
</dbReference>
<dbReference type="InterPro" id="IPR017853">
    <property type="entry name" value="GH"/>
</dbReference>
<dbReference type="CDD" id="cd19608">
    <property type="entry name" value="GH113_mannanase-like"/>
    <property type="match status" value="1"/>
</dbReference>
<dbReference type="GO" id="GO:0016787">
    <property type="term" value="F:hydrolase activity"/>
    <property type="evidence" value="ECO:0007669"/>
    <property type="project" value="UniProtKB-KW"/>
</dbReference>
<gene>
    <name evidence="1" type="ORF">BUL40_10420</name>
</gene>
<protein>
    <submittedName>
        <fullName evidence="1">Glycoside hydrolase</fullName>
    </submittedName>
</protein>
<accession>A0A1V6LRD7</accession>
<dbReference type="Pfam" id="PF22612">
    <property type="entry name" value="GH113"/>
    <property type="match status" value="1"/>
</dbReference>
<dbReference type="EMBL" id="MTBC01000006">
    <property type="protein sequence ID" value="OQD42526.1"/>
    <property type="molecule type" value="Genomic_DNA"/>
</dbReference>
<dbReference type="RefSeq" id="WP_080319212.1">
    <property type="nucleotide sequence ID" value="NZ_MTBC01000006.1"/>
</dbReference>
<keyword evidence="2" id="KW-1185">Reference proteome</keyword>
<name>A0A1V6LRD7_9FLAO</name>
<dbReference type="SUPFAM" id="SSF51445">
    <property type="entry name" value="(Trans)glycosidases"/>
    <property type="match status" value="1"/>
</dbReference>
<reference evidence="1 2" key="1">
    <citation type="submission" date="2016-12" db="EMBL/GenBank/DDBJ databases">
        <authorList>
            <person name="Song W.-J."/>
            <person name="Kurnit D.M."/>
        </authorList>
    </citation>
    <scope>NUCLEOTIDE SEQUENCE [LARGE SCALE GENOMIC DNA]</scope>
    <source>
        <strain evidence="1 2">HSG9</strain>
    </source>
</reference>
<keyword evidence="1" id="KW-0378">Hydrolase</keyword>
<dbReference type="Gene3D" id="3.20.20.80">
    <property type="entry name" value="Glycosidases"/>
    <property type="match status" value="1"/>
</dbReference>
<dbReference type="Proteomes" id="UP000191680">
    <property type="component" value="Unassembled WGS sequence"/>
</dbReference>
<dbReference type="OrthoDB" id="9773531at2"/>
<sequence>MRSLGLIFLCILFSGCQGQQTVEEKINGVSFVATRDAVGPEHLGPVEQLHANYAAIMPFAFIRSVDEPTVIFNRERQWFGETEEGVKQYTKELHSKGIKVMLKPQIWIRNGEFTGEFKPNTEAQWLALEKSYSDFILTFAKVAQESKVDIFCIGTELHRFVENRPEYWHNLVTQVKQQYKGKLTYAANWDEYTKTPFWKDLDYIGIDGYFPLSEEKSPKKEDLVKGWQKWKDQMQKLHVALDKPILFTEFGYRSMDYTAKKPWLVDRNQENVNLDAQALALQVVFDELWKEEWFAGGFIWKWFPHHNEVGGKENNRFTPQNKPAEETIRQHYKNQLENQG</sequence>